<dbReference type="PIRSF" id="PIRSF000097">
    <property type="entry name" value="AKR"/>
    <property type="match status" value="1"/>
</dbReference>
<dbReference type="EC" id="1.1.1.372" evidence="6"/>
<dbReference type="InterPro" id="IPR020471">
    <property type="entry name" value="AKR"/>
</dbReference>
<feature type="site" description="Lowers pKa of active site Tyr" evidence="4">
    <location>
        <position position="79"/>
    </location>
</feature>
<keyword evidence="7" id="KW-1185">Reference proteome</keyword>
<dbReference type="GO" id="GO:0016616">
    <property type="term" value="F:oxidoreductase activity, acting on the CH-OH group of donors, NAD or NADP as acceptor"/>
    <property type="evidence" value="ECO:0007669"/>
    <property type="project" value="UniProtKB-ARBA"/>
</dbReference>
<sequence length="326" mass="36645">MSLHKTITLNDGNKIPQFGLGTWQSHPGEVNKAVEHAVKHGYRHLDLAKVYGNQNEVGEALKSVIPSVVKREELFITSKLWNHAHKPEAVLPALEDTLQELGLEYLDLYLMHWPVAFDSHDGNMRPEKDNVVLLDLQTSVVDTWKAMIELKKSGKVKSIGVSNFRTDVLEGIIKATGVAPAVNQIEAHPLLPQDELVEYHKQHNIHITAYAPLGSNLEGRPRLLEHPNVTSLAKERNADPGQVLLAWGTYRGYSVIPKSVTPSRIESNFHQIELTESQYKHISDLPKDFGGPVRFFVPYGNYKPLWDISVFNEPSEQAATHQVKIE</sequence>
<dbReference type="EMBL" id="CP119941">
    <property type="protein sequence ID" value="WFD04444.1"/>
    <property type="molecule type" value="Genomic_DNA"/>
</dbReference>
<dbReference type="Proteomes" id="UP001214603">
    <property type="component" value="Chromosome 8"/>
</dbReference>
<evidence type="ECO:0000256" key="2">
    <source>
        <dbReference type="PIRSR" id="PIRSR000097-1"/>
    </source>
</evidence>
<evidence type="ECO:0000259" key="5">
    <source>
        <dbReference type="Pfam" id="PF00248"/>
    </source>
</evidence>
<evidence type="ECO:0000313" key="7">
    <source>
        <dbReference type="Proteomes" id="UP001214603"/>
    </source>
</evidence>
<protein>
    <submittedName>
        <fullName evidence="6">D/L-glyceraldehyde reductase</fullName>
        <ecNumber evidence="6">1.1.1.372</ecNumber>
    </submittedName>
</protein>
<evidence type="ECO:0000256" key="3">
    <source>
        <dbReference type="PIRSR" id="PIRSR000097-2"/>
    </source>
</evidence>
<feature type="binding site" evidence="3">
    <location>
        <position position="112"/>
    </location>
    <ligand>
        <name>substrate</name>
    </ligand>
</feature>
<evidence type="ECO:0000313" key="6">
    <source>
        <dbReference type="EMBL" id="WFD04444.1"/>
    </source>
</evidence>
<dbReference type="InterPro" id="IPR023210">
    <property type="entry name" value="NADP_OxRdtase_dom"/>
</dbReference>
<feature type="active site" description="Proton donor" evidence="2">
    <location>
        <position position="51"/>
    </location>
</feature>
<proteinExistence type="predicted"/>
<organism evidence="6 7">
    <name type="scientific">Malassezia obtusa</name>
    <dbReference type="NCBI Taxonomy" id="76774"/>
    <lineage>
        <taxon>Eukaryota</taxon>
        <taxon>Fungi</taxon>
        <taxon>Dikarya</taxon>
        <taxon>Basidiomycota</taxon>
        <taxon>Ustilaginomycotina</taxon>
        <taxon>Malasseziomycetes</taxon>
        <taxon>Malasseziales</taxon>
        <taxon>Malasseziaceae</taxon>
        <taxon>Malassezia</taxon>
    </lineage>
</organism>
<dbReference type="PROSITE" id="PS00798">
    <property type="entry name" value="ALDOKETO_REDUCTASE_1"/>
    <property type="match status" value="1"/>
</dbReference>
<dbReference type="PANTHER" id="PTHR11732">
    <property type="entry name" value="ALDO/KETO REDUCTASE"/>
    <property type="match status" value="1"/>
</dbReference>
<evidence type="ECO:0000256" key="4">
    <source>
        <dbReference type="PIRSR" id="PIRSR000097-3"/>
    </source>
</evidence>
<dbReference type="AlphaFoldDB" id="A0AAF0IUL5"/>
<dbReference type="Pfam" id="PF00248">
    <property type="entry name" value="Aldo_ket_red"/>
    <property type="match status" value="1"/>
</dbReference>
<evidence type="ECO:0000256" key="1">
    <source>
        <dbReference type="ARBA" id="ARBA00023002"/>
    </source>
</evidence>
<feature type="domain" description="NADP-dependent oxidoreductase" evidence="5">
    <location>
        <begin position="18"/>
        <end position="283"/>
    </location>
</feature>
<dbReference type="PRINTS" id="PR00069">
    <property type="entry name" value="ALDKETRDTASE"/>
</dbReference>
<dbReference type="InterPro" id="IPR018170">
    <property type="entry name" value="Aldo/ket_reductase_CS"/>
</dbReference>
<name>A0AAF0IUL5_9BASI</name>
<keyword evidence="1 6" id="KW-0560">Oxidoreductase</keyword>
<dbReference type="InterPro" id="IPR036812">
    <property type="entry name" value="NAD(P)_OxRdtase_dom_sf"/>
</dbReference>
<dbReference type="SUPFAM" id="SSF51430">
    <property type="entry name" value="NAD(P)-linked oxidoreductase"/>
    <property type="match status" value="1"/>
</dbReference>
<dbReference type="Gene3D" id="3.20.20.100">
    <property type="entry name" value="NADP-dependent oxidoreductase domain"/>
    <property type="match status" value="1"/>
</dbReference>
<dbReference type="PROSITE" id="PS00062">
    <property type="entry name" value="ALDOKETO_REDUCTASE_2"/>
    <property type="match status" value="1"/>
</dbReference>
<reference evidence="6" key="1">
    <citation type="submission" date="2023-03" db="EMBL/GenBank/DDBJ databases">
        <title>Mating type loci evolution in Malassezia.</title>
        <authorList>
            <person name="Coelho M.A."/>
        </authorList>
    </citation>
    <scope>NUCLEOTIDE SEQUENCE</scope>
    <source>
        <strain evidence="6">CBS 7876</strain>
    </source>
</reference>
<dbReference type="FunFam" id="3.20.20.100:FF:000002">
    <property type="entry name" value="2,5-diketo-D-gluconic acid reductase A"/>
    <property type="match status" value="1"/>
</dbReference>
<accession>A0AAF0IUL5</accession>
<gene>
    <name evidence="6" type="ORF">MOBT1_003154</name>
</gene>